<keyword evidence="1" id="KW-0812">Transmembrane</keyword>
<evidence type="ECO:0000256" key="1">
    <source>
        <dbReference type="SAM" id="Phobius"/>
    </source>
</evidence>
<evidence type="ECO:0000313" key="3">
    <source>
        <dbReference type="Proteomes" id="UP000019439"/>
    </source>
</evidence>
<sequence>MKNQPVNALFLIMFYVLPVGYQHIGGTMEQYEFITQKPPTTIDVECQCRALAYAAYHIDHRDVRELLLFTLIEKQHQLTEMLDADNNPNKSNNICMMDILGL</sequence>
<accession>A0ABM5PUH3</accession>
<evidence type="ECO:0000313" key="2">
    <source>
        <dbReference type="EMBL" id="AHK18416.1"/>
    </source>
</evidence>
<dbReference type="Proteomes" id="UP000019439">
    <property type="component" value="Chromosome"/>
</dbReference>
<dbReference type="EMBL" id="CP007230">
    <property type="protein sequence ID" value="AHK18416.1"/>
    <property type="molecule type" value="Genomic_DNA"/>
</dbReference>
<keyword evidence="1" id="KW-1133">Transmembrane helix</keyword>
<name>A0ABM5PUH3_9GAMM</name>
<gene>
    <name evidence="2" type="ORF">BF17_02835</name>
</gene>
<proteinExistence type="predicted"/>
<reference evidence="2 3" key="1">
    <citation type="journal article" date="2014" name="Genome Announc.">
        <title>Genome Sequence of Yersinia similis Y228T, a Member of the Yersinia pseudotuberculosis Complex.</title>
        <authorList>
            <person name="Sprague L.D."/>
            <person name="Neubauer H."/>
        </authorList>
    </citation>
    <scope>NUCLEOTIDE SEQUENCE [LARGE SCALE GENOMIC DNA]</scope>
    <source>
        <strain evidence="2 3">228</strain>
    </source>
</reference>
<organism evidence="2 3">
    <name type="scientific">Yersinia similis</name>
    <dbReference type="NCBI Taxonomy" id="367190"/>
    <lineage>
        <taxon>Bacteria</taxon>
        <taxon>Pseudomonadati</taxon>
        <taxon>Pseudomonadota</taxon>
        <taxon>Gammaproteobacteria</taxon>
        <taxon>Enterobacterales</taxon>
        <taxon>Yersiniaceae</taxon>
        <taxon>Yersinia</taxon>
    </lineage>
</organism>
<protein>
    <submittedName>
        <fullName evidence="2">Uncharacterized protein</fullName>
    </submittedName>
</protein>
<keyword evidence="1" id="KW-0472">Membrane</keyword>
<feature type="transmembrane region" description="Helical" evidence="1">
    <location>
        <begin position="6"/>
        <end position="24"/>
    </location>
</feature>
<keyword evidence="3" id="KW-1185">Reference proteome</keyword>